<accession>A0A8C6SHX4</accession>
<dbReference type="AlphaFoldDB" id="A0A8C6SHX4"/>
<evidence type="ECO:0008006" key="5">
    <source>
        <dbReference type="Google" id="ProtNLM"/>
    </source>
</evidence>
<name>A0A8C6SHX4_9GOBI</name>
<reference evidence="3" key="2">
    <citation type="submission" date="2025-09" db="UniProtKB">
        <authorList>
            <consortium name="Ensembl"/>
        </authorList>
    </citation>
    <scope>IDENTIFICATION</scope>
</reference>
<feature type="region of interest" description="Disordered" evidence="2">
    <location>
        <begin position="94"/>
        <end position="141"/>
    </location>
</feature>
<evidence type="ECO:0000313" key="3">
    <source>
        <dbReference type="Ensembl" id="ENSNMLP00000005490.1"/>
    </source>
</evidence>
<feature type="compositionally biased region" description="Basic residues" evidence="2">
    <location>
        <begin position="106"/>
        <end position="119"/>
    </location>
</feature>
<dbReference type="Pfam" id="PF15374">
    <property type="entry name" value="CCDC71L"/>
    <property type="match status" value="1"/>
</dbReference>
<dbReference type="InterPro" id="IPR026695">
    <property type="entry name" value="Ccdc71/71L"/>
</dbReference>
<reference evidence="3" key="1">
    <citation type="submission" date="2025-08" db="UniProtKB">
        <authorList>
            <consortium name="Ensembl"/>
        </authorList>
    </citation>
    <scope>IDENTIFICATION</scope>
</reference>
<evidence type="ECO:0000256" key="1">
    <source>
        <dbReference type="ARBA" id="ARBA00022553"/>
    </source>
</evidence>
<dbReference type="PANTHER" id="PTHR14484">
    <property type="entry name" value="COILED-COIL DOMAIN-CONTAINING PROTEIN 71"/>
    <property type="match status" value="1"/>
</dbReference>
<sequence>MSVELRGPLVRRPPAFANDEQKMVHSWSRISTAGHDVILDALHILSPKSRDLSNTDELLSFLQELRAEGHRPTVLQSKDVYRYRSCMSVPLTEDMLKQANRNPRPTAKKKRKKPHKKKEVHPSWSCERSRPRIQGVRPPEPRLGPKSVFVCSRTPVRAQDPPVQPCLRLTNIQGQSGYHTARLQVQPTFSSSAKPPLPLQNGVVALFSQKTQSCPAARSDGALIGDSAPVFDPQTHAELQTRSNQWNRKLTQIKLREHTVIDTQNSGHVETLESSKLDFL</sequence>
<dbReference type="Ensembl" id="ENSNMLT00000006311.1">
    <property type="protein sequence ID" value="ENSNMLP00000005490.1"/>
    <property type="gene ID" value="ENSNMLG00000004026.1"/>
</dbReference>
<keyword evidence="1" id="KW-0597">Phosphoprotein</keyword>
<organism evidence="3 4">
    <name type="scientific">Neogobius melanostomus</name>
    <name type="common">round goby</name>
    <dbReference type="NCBI Taxonomy" id="47308"/>
    <lineage>
        <taxon>Eukaryota</taxon>
        <taxon>Metazoa</taxon>
        <taxon>Chordata</taxon>
        <taxon>Craniata</taxon>
        <taxon>Vertebrata</taxon>
        <taxon>Euteleostomi</taxon>
        <taxon>Actinopterygii</taxon>
        <taxon>Neopterygii</taxon>
        <taxon>Teleostei</taxon>
        <taxon>Neoteleostei</taxon>
        <taxon>Acanthomorphata</taxon>
        <taxon>Gobiaria</taxon>
        <taxon>Gobiiformes</taxon>
        <taxon>Gobioidei</taxon>
        <taxon>Gobiidae</taxon>
        <taxon>Benthophilinae</taxon>
        <taxon>Neogobiini</taxon>
        <taxon>Neogobius</taxon>
    </lineage>
</organism>
<keyword evidence="4" id="KW-1185">Reference proteome</keyword>
<dbReference type="PANTHER" id="PTHR14484:SF0">
    <property type="entry name" value="COILED-COIL DOMAIN-CONTAINING PROTEIN 71"/>
    <property type="match status" value="1"/>
</dbReference>
<evidence type="ECO:0000313" key="4">
    <source>
        <dbReference type="Proteomes" id="UP000694523"/>
    </source>
</evidence>
<proteinExistence type="predicted"/>
<evidence type="ECO:0000256" key="2">
    <source>
        <dbReference type="SAM" id="MobiDB-lite"/>
    </source>
</evidence>
<protein>
    <recommendedName>
        <fullName evidence="5">Coiled-coil domain containing 71</fullName>
    </recommendedName>
</protein>
<dbReference type="Proteomes" id="UP000694523">
    <property type="component" value="Unplaced"/>
</dbReference>